<dbReference type="InterPro" id="IPR001845">
    <property type="entry name" value="HTH_ArsR_DNA-bd_dom"/>
</dbReference>
<dbReference type="PANTHER" id="PTHR33154:SF33">
    <property type="entry name" value="TRANSCRIPTIONAL REPRESSOR SDPR"/>
    <property type="match status" value="1"/>
</dbReference>
<dbReference type="Pfam" id="PF08327">
    <property type="entry name" value="AHSA1"/>
    <property type="match status" value="1"/>
</dbReference>
<protein>
    <submittedName>
        <fullName evidence="6">Metalloregulator ArsR/SmtB family transcription factor</fullName>
    </submittedName>
</protein>
<evidence type="ECO:0000313" key="6">
    <source>
        <dbReference type="EMBL" id="MBC6470244.1"/>
    </source>
</evidence>
<dbReference type="InterPro" id="IPR013538">
    <property type="entry name" value="ASHA1/2-like_C"/>
</dbReference>
<dbReference type="SMART" id="SM00418">
    <property type="entry name" value="HTH_ARSR"/>
    <property type="match status" value="1"/>
</dbReference>
<dbReference type="EMBL" id="JABVEC010000038">
    <property type="protein sequence ID" value="MBC6470244.1"/>
    <property type="molecule type" value="Genomic_DNA"/>
</dbReference>
<dbReference type="InterPro" id="IPR036388">
    <property type="entry name" value="WH-like_DNA-bd_sf"/>
</dbReference>
<gene>
    <name evidence="6" type="ORF">HKK74_32845</name>
</gene>
<keyword evidence="7" id="KW-1185">Reference proteome</keyword>
<evidence type="ECO:0000256" key="4">
    <source>
        <dbReference type="ARBA" id="ARBA00023163"/>
    </source>
</evidence>
<keyword evidence="4" id="KW-0804">Transcription</keyword>
<accession>A0ABR7LZL8</accession>
<dbReference type="SUPFAM" id="SSF55961">
    <property type="entry name" value="Bet v1-like"/>
    <property type="match status" value="1"/>
</dbReference>
<reference evidence="6 7" key="1">
    <citation type="submission" date="2020-06" db="EMBL/GenBank/DDBJ databases">
        <title>Actinomadura xiongansis sp. nov., isolated from soil of Baiyangdian.</title>
        <authorList>
            <person name="Zhang X."/>
        </authorList>
    </citation>
    <scope>NUCLEOTIDE SEQUENCE [LARGE SCALE GENOMIC DNA]</scope>
    <source>
        <strain evidence="6 7">HBUM206468</strain>
    </source>
</reference>
<organism evidence="6 7">
    <name type="scientific">Actinomadura alba</name>
    <dbReference type="NCBI Taxonomy" id="406431"/>
    <lineage>
        <taxon>Bacteria</taxon>
        <taxon>Bacillati</taxon>
        <taxon>Actinomycetota</taxon>
        <taxon>Actinomycetes</taxon>
        <taxon>Streptosporangiales</taxon>
        <taxon>Thermomonosporaceae</taxon>
        <taxon>Actinomadura</taxon>
    </lineage>
</organism>
<evidence type="ECO:0000259" key="5">
    <source>
        <dbReference type="PROSITE" id="PS50987"/>
    </source>
</evidence>
<dbReference type="PANTHER" id="PTHR33154">
    <property type="entry name" value="TRANSCRIPTIONAL REGULATOR, ARSR FAMILY"/>
    <property type="match status" value="1"/>
</dbReference>
<dbReference type="PROSITE" id="PS50987">
    <property type="entry name" value="HTH_ARSR_2"/>
    <property type="match status" value="1"/>
</dbReference>
<feature type="domain" description="HTH arsR-type" evidence="5">
    <location>
        <begin position="17"/>
        <end position="111"/>
    </location>
</feature>
<dbReference type="InterPro" id="IPR023393">
    <property type="entry name" value="START-like_dom_sf"/>
</dbReference>
<evidence type="ECO:0000256" key="1">
    <source>
        <dbReference type="ARBA" id="ARBA00006817"/>
    </source>
</evidence>
<evidence type="ECO:0000256" key="2">
    <source>
        <dbReference type="ARBA" id="ARBA00023015"/>
    </source>
</evidence>
<dbReference type="Gene3D" id="1.10.10.10">
    <property type="entry name" value="Winged helix-like DNA-binding domain superfamily/Winged helix DNA-binding domain"/>
    <property type="match status" value="1"/>
</dbReference>
<dbReference type="Pfam" id="PF01022">
    <property type="entry name" value="HTH_5"/>
    <property type="match status" value="1"/>
</dbReference>
<dbReference type="Proteomes" id="UP000805614">
    <property type="component" value="Unassembled WGS sequence"/>
</dbReference>
<dbReference type="NCBIfam" id="NF033788">
    <property type="entry name" value="HTH_metalloreg"/>
    <property type="match status" value="1"/>
</dbReference>
<comment type="caution">
    <text evidence="6">The sequence shown here is derived from an EMBL/GenBank/DDBJ whole genome shotgun (WGS) entry which is preliminary data.</text>
</comment>
<dbReference type="CDD" id="cd08891">
    <property type="entry name" value="SRPBCC_CalC"/>
    <property type="match status" value="1"/>
</dbReference>
<dbReference type="CDD" id="cd00090">
    <property type="entry name" value="HTH_ARSR"/>
    <property type="match status" value="1"/>
</dbReference>
<dbReference type="InterPro" id="IPR011991">
    <property type="entry name" value="ArsR-like_HTH"/>
</dbReference>
<proteinExistence type="inferred from homology"/>
<evidence type="ECO:0000313" key="7">
    <source>
        <dbReference type="Proteomes" id="UP000805614"/>
    </source>
</evidence>
<name>A0ABR7LZL8_9ACTN</name>
<dbReference type="Gene3D" id="3.30.530.20">
    <property type="match status" value="1"/>
</dbReference>
<comment type="similarity">
    <text evidence="1">Belongs to the AHA1 family.</text>
</comment>
<dbReference type="InterPro" id="IPR051081">
    <property type="entry name" value="HTH_MetalResp_TranReg"/>
</dbReference>
<keyword evidence="3" id="KW-0238">DNA-binding</keyword>
<evidence type="ECO:0000256" key="3">
    <source>
        <dbReference type="ARBA" id="ARBA00023125"/>
    </source>
</evidence>
<dbReference type="InterPro" id="IPR036390">
    <property type="entry name" value="WH_DNA-bd_sf"/>
</dbReference>
<dbReference type="PRINTS" id="PR00778">
    <property type="entry name" value="HTHARSR"/>
</dbReference>
<keyword evidence="2" id="KW-0805">Transcription regulation</keyword>
<dbReference type="SUPFAM" id="SSF46785">
    <property type="entry name" value="Winged helix' DNA-binding domain"/>
    <property type="match status" value="1"/>
</dbReference>
<sequence length="285" mass="31701">MHGSRHSGQEHIVRLGLPFVVTYQAGDGWEVLGDRTRRAIVECLAERPQAVGELAAELPVSRPAVSQHLKVLKDAGLVTERAVGTRRIYRLNPVGMSALHDQLETFWNRALAGYNDVVEQPTGDVMTQAATTVVRGQVIVEAPIDRAFTVFTERFGDFKPPEHNLLGVAIAETVFEPKVGGHIYDRGVDGSECRWARVLAYEPPDRVVFSWDISPQWQIETDPDNTSEVEVRFVAETPQRTRVELEHRNIDRHGPGWQAVGDGVGDDAGWPLYLARYAALFIEGS</sequence>